<keyword evidence="4" id="KW-1185">Reference proteome</keyword>
<dbReference type="Gene3D" id="3.10.450.50">
    <property type="match status" value="1"/>
</dbReference>
<proteinExistence type="predicted"/>
<accession>A0A5Q0H548</accession>
<dbReference type="AlphaFoldDB" id="A0A5Q0H548"/>
<feature type="region of interest" description="Disordered" evidence="1">
    <location>
        <begin position="15"/>
        <end position="68"/>
    </location>
</feature>
<evidence type="ECO:0000256" key="1">
    <source>
        <dbReference type="SAM" id="MobiDB-lite"/>
    </source>
</evidence>
<organism evidence="3 4">
    <name type="scientific">Saccharothrix syringae</name>
    <name type="common">Nocardiopsis syringae</name>
    <dbReference type="NCBI Taxonomy" id="103733"/>
    <lineage>
        <taxon>Bacteria</taxon>
        <taxon>Bacillati</taxon>
        <taxon>Actinomycetota</taxon>
        <taxon>Actinomycetes</taxon>
        <taxon>Pseudonocardiales</taxon>
        <taxon>Pseudonocardiaceae</taxon>
        <taxon>Saccharothrix</taxon>
    </lineage>
</organism>
<protein>
    <recommendedName>
        <fullName evidence="2">SnoaL-like domain-containing protein</fullName>
    </recommendedName>
</protein>
<dbReference type="InterPro" id="IPR037401">
    <property type="entry name" value="SnoaL-like"/>
</dbReference>
<dbReference type="Pfam" id="PF12680">
    <property type="entry name" value="SnoaL_2"/>
    <property type="match status" value="1"/>
</dbReference>
<gene>
    <name evidence="3" type="ORF">EKG83_29425</name>
</gene>
<evidence type="ECO:0000313" key="4">
    <source>
        <dbReference type="Proteomes" id="UP000325787"/>
    </source>
</evidence>
<reference evidence="4" key="1">
    <citation type="journal article" date="2021" name="Curr. Microbiol.">
        <title>Complete genome of nocamycin-producing strain Saccharothrix syringae NRRL B-16468 reveals the biosynthetic potential for secondary metabolites.</title>
        <authorList>
            <person name="Mo X."/>
            <person name="Yang S."/>
        </authorList>
    </citation>
    <scope>NUCLEOTIDE SEQUENCE [LARGE SCALE GENOMIC DNA]</scope>
    <source>
        <strain evidence="4">ATCC 51364 / DSM 43886 / JCM 6844 / KCTC 9398 / NBRC 14523 / NRRL B-16468 / INA 2240</strain>
    </source>
</reference>
<dbReference type="KEGG" id="ssyi:EKG83_29425"/>
<dbReference type="InterPro" id="IPR032710">
    <property type="entry name" value="NTF2-like_dom_sf"/>
</dbReference>
<dbReference type="SUPFAM" id="SSF54427">
    <property type="entry name" value="NTF2-like"/>
    <property type="match status" value="1"/>
</dbReference>
<evidence type="ECO:0000313" key="3">
    <source>
        <dbReference type="EMBL" id="QFZ20960.1"/>
    </source>
</evidence>
<dbReference type="OrthoDB" id="3681559at2"/>
<dbReference type="Proteomes" id="UP000325787">
    <property type="component" value="Chromosome"/>
</dbReference>
<dbReference type="EMBL" id="CP034550">
    <property type="protein sequence ID" value="QFZ20960.1"/>
    <property type="molecule type" value="Genomic_DNA"/>
</dbReference>
<evidence type="ECO:0000259" key="2">
    <source>
        <dbReference type="Pfam" id="PF12680"/>
    </source>
</evidence>
<name>A0A5Q0H548_SACSY</name>
<feature type="domain" description="SnoaL-like" evidence="2">
    <location>
        <begin position="115"/>
        <end position="221"/>
    </location>
</feature>
<sequence>MLLGKPRLPGFLLMGPLPGGNCRARPGEKRAGARRTSVGGRPERRQGRLNTPARKTRSSADLTEYGNPGHPFLPVRRAGALHSTHLLCDLFRKVREMSSELSGDDRRARNAATLETYFERLAALDVDSWIELWAEGCVQVMPFAAGGVPDRVEGRDQVWDLYRGMAEDYAELAFDDVEILPLDDPDKVLALWRPRGRMTDGRAYANENVGLFEFDADGRIAMFTEYFHPVYVAQAFAAEGARS</sequence>